<evidence type="ECO:0000256" key="1">
    <source>
        <dbReference type="SAM" id="Phobius"/>
    </source>
</evidence>
<dbReference type="EMBL" id="JAFLCK010000030">
    <property type="protein sequence ID" value="MBN8662073.1"/>
    <property type="molecule type" value="Genomic_DNA"/>
</dbReference>
<evidence type="ECO:0000313" key="3">
    <source>
        <dbReference type="Proteomes" id="UP000664277"/>
    </source>
</evidence>
<evidence type="ECO:0000313" key="2">
    <source>
        <dbReference type="EMBL" id="MBN8662073.1"/>
    </source>
</evidence>
<protein>
    <recommendedName>
        <fullName evidence="4">Transmembrane protein</fullName>
    </recommendedName>
</protein>
<dbReference type="Proteomes" id="UP000664277">
    <property type="component" value="Unassembled WGS sequence"/>
</dbReference>
<feature type="transmembrane region" description="Helical" evidence="1">
    <location>
        <begin position="20"/>
        <end position="40"/>
    </location>
</feature>
<dbReference type="AlphaFoldDB" id="A0A8J7PKD6"/>
<gene>
    <name evidence="2" type="ORF">J0M35_17025</name>
</gene>
<comment type="caution">
    <text evidence="2">The sequence shown here is derived from an EMBL/GenBank/DDBJ whole genome shotgun (WGS) entry which is preliminary data.</text>
</comment>
<reference evidence="2" key="1">
    <citation type="submission" date="2021-02" db="EMBL/GenBank/DDBJ databases">
        <title>Genome-Resolved Metagenomics of a Microbial Community Performing Photosynthetic Biological Nutrient Removal.</title>
        <authorList>
            <person name="Mcdaniel E.A."/>
        </authorList>
    </citation>
    <scope>NUCLEOTIDE SEQUENCE</scope>
    <source>
        <strain evidence="2">UWPOB_OBS1</strain>
    </source>
</reference>
<keyword evidence="1" id="KW-1133">Transmembrane helix</keyword>
<accession>A0A8J7PKD6</accession>
<keyword evidence="1" id="KW-0812">Transmembrane</keyword>
<keyword evidence="1" id="KW-0472">Membrane</keyword>
<feature type="transmembrane region" description="Helical" evidence="1">
    <location>
        <begin position="52"/>
        <end position="74"/>
    </location>
</feature>
<name>A0A8J7PKD6_9BACT</name>
<feature type="transmembrane region" description="Helical" evidence="1">
    <location>
        <begin position="94"/>
        <end position="112"/>
    </location>
</feature>
<proteinExistence type="predicted"/>
<organism evidence="2 3">
    <name type="scientific">Candidatus Obscuribacter phosphatis</name>
    <dbReference type="NCBI Taxonomy" id="1906157"/>
    <lineage>
        <taxon>Bacteria</taxon>
        <taxon>Bacillati</taxon>
        <taxon>Candidatus Melainabacteria</taxon>
        <taxon>Candidatus Obscuribacterales</taxon>
        <taxon>Candidatus Obscuribacteraceae</taxon>
        <taxon>Candidatus Obscuribacter</taxon>
    </lineage>
</organism>
<sequence length="113" mass="12313">MTYRNEENDLQQRYELNRLANAGLHFIIFLGAALASASLMSYMKQTQAPSSWCLVALSAVSCIFSAAASAFLYLQCRGSEDEEFNEPRRQCLLFALNGALGAALGLGLVLVCL</sequence>
<evidence type="ECO:0008006" key="4">
    <source>
        <dbReference type="Google" id="ProtNLM"/>
    </source>
</evidence>